<evidence type="ECO:0000256" key="1">
    <source>
        <dbReference type="SAM" id="MobiDB-lite"/>
    </source>
</evidence>
<sequence length="272" mass="30456">MAYSSWRRTYLGLGRVLVVGSSFKIYAKMAQNFRPSGSGMHVLAWVACNPLGTFAHLEDPSHEQTRPGKKGQLGKNWGDASSSAIRFTTTRSMTKSTRDGKLDLSRQKYHILVSYQLPTGHSLSAADAKSMRRFDRVPADKNGKEINAKRDLIFPFPSICKLSSNESNTNKCELPQLRLVGPRKPRRANRSFRRGGAVAVANQLPEHSQENHTLHHPPSTHRQPTIHLAWTPPSTLKDASTLPSPRASPLQQWQHMAIIRPPWCSLQPERGK</sequence>
<feature type="region of interest" description="Disordered" evidence="1">
    <location>
        <begin position="203"/>
        <end position="251"/>
    </location>
</feature>
<gene>
    <name evidence="2" type="ORF">B0J11DRAFT_13651</name>
</gene>
<dbReference type="Proteomes" id="UP000700596">
    <property type="component" value="Unassembled WGS sequence"/>
</dbReference>
<accession>A0A9P9IYE2</accession>
<reference evidence="2" key="1">
    <citation type="journal article" date="2021" name="Nat. Commun.">
        <title>Genetic determinants of endophytism in the Arabidopsis root mycobiome.</title>
        <authorList>
            <person name="Mesny F."/>
            <person name="Miyauchi S."/>
            <person name="Thiergart T."/>
            <person name="Pickel B."/>
            <person name="Atanasova L."/>
            <person name="Karlsson M."/>
            <person name="Huettel B."/>
            <person name="Barry K.W."/>
            <person name="Haridas S."/>
            <person name="Chen C."/>
            <person name="Bauer D."/>
            <person name="Andreopoulos W."/>
            <person name="Pangilinan J."/>
            <person name="LaButti K."/>
            <person name="Riley R."/>
            <person name="Lipzen A."/>
            <person name="Clum A."/>
            <person name="Drula E."/>
            <person name="Henrissat B."/>
            <person name="Kohler A."/>
            <person name="Grigoriev I.V."/>
            <person name="Martin F.M."/>
            <person name="Hacquard S."/>
        </authorList>
    </citation>
    <scope>NUCLEOTIDE SEQUENCE</scope>
    <source>
        <strain evidence="2">MPI-CAGE-CH-0243</strain>
    </source>
</reference>
<dbReference type="AlphaFoldDB" id="A0A9P9IYE2"/>
<organism evidence="2 3">
    <name type="scientific">Dendryphion nanum</name>
    <dbReference type="NCBI Taxonomy" id="256645"/>
    <lineage>
        <taxon>Eukaryota</taxon>
        <taxon>Fungi</taxon>
        <taxon>Dikarya</taxon>
        <taxon>Ascomycota</taxon>
        <taxon>Pezizomycotina</taxon>
        <taxon>Dothideomycetes</taxon>
        <taxon>Pleosporomycetidae</taxon>
        <taxon>Pleosporales</taxon>
        <taxon>Torulaceae</taxon>
        <taxon>Dendryphion</taxon>
    </lineage>
</organism>
<feature type="region of interest" description="Disordered" evidence="1">
    <location>
        <begin position="58"/>
        <end position="79"/>
    </location>
</feature>
<evidence type="ECO:0000313" key="3">
    <source>
        <dbReference type="Proteomes" id="UP000700596"/>
    </source>
</evidence>
<name>A0A9P9IYE2_9PLEO</name>
<dbReference type="EMBL" id="JAGMWT010000001">
    <property type="protein sequence ID" value="KAH7138362.1"/>
    <property type="molecule type" value="Genomic_DNA"/>
</dbReference>
<proteinExistence type="predicted"/>
<feature type="compositionally biased region" description="Polar residues" evidence="1">
    <location>
        <begin position="232"/>
        <end position="251"/>
    </location>
</feature>
<protein>
    <submittedName>
        <fullName evidence="2">Uncharacterized protein</fullName>
    </submittedName>
</protein>
<evidence type="ECO:0000313" key="2">
    <source>
        <dbReference type="EMBL" id="KAH7138362.1"/>
    </source>
</evidence>
<keyword evidence="3" id="KW-1185">Reference proteome</keyword>
<comment type="caution">
    <text evidence="2">The sequence shown here is derived from an EMBL/GenBank/DDBJ whole genome shotgun (WGS) entry which is preliminary data.</text>
</comment>